<accession>A0A4C1TXW8</accession>
<comment type="caution">
    <text evidence="2">The sequence shown here is derived from an EMBL/GenBank/DDBJ whole genome shotgun (WGS) entry which is preliminary data.</text>
</comment>
<dbReference type="AlphaFoldDB" id="A0A4C1TXW8"/>
<name>A0A4C1TXW8_EUMVA</name>
<sequence length="221" mass="24777">MLKLYGSKLSTIGECRVDRFGVVARKSSALNLALLPPTSGATYQHSLRTLLQVQLWLGKIFNPENYGWKKTETMFLPVQTEDPLAPAELLTMVHCSCVTSNCSKNCGCKKAGLRCTRACKHCRGETCLNSTDIVVRNTNEDDNDNEILKDNELEEETNYVIKPGYLEIMKSIYGSYSDDSSDDDMNEDDDAGDLPHEVCEELPSQSLTSVEEPVQKRQRKK</sequence>
<reference evidence="2 3" key="1">
    <citation type="journal article" date="2019" name="Commun. Biol.">
        <title>The bagworm genome reveals a unique fibroin gene that provides high tensile strength.</title>
        <authorList>
            <person name="Kono N."/>
            <person name="Nakamura H."/>
            <person name="Ohtoshi R."/>
            <person name="Tomita M."/>
            <person name="Numata K."/>
            <person name="Arakawa K."/>
        </authorList>
    </citation>
    <scope>NUCLEOTIDE SEQUENCE [LARGE SCALE GENOMIC DNA]</scope>
</reference>
<feature type="compositionally biased region" description="Acidic residues" evidence="1">
    <location>
        <begin position="179"/>
        <end position="192"/>
    </location>
</feature>
<protein>
    <recommendedName>
        <fullName evidence="4">Tesmin/TSO1-like CXC domain-containing protein</fullName>
    </recommendedName>
</protein>
<dbReference type="OrthoDB" id="7377141at2759"/>
<evidence type="ECO:0008006" key="4">
    <source>
        <dbReference type="Google" id="ProtNLM"/>
    </source>
</evidence>
<dbReference type="EMBL" id="BGZK01000097">
    <property type="protein sequence ID" value="GBP18456.1"/>
    <property type="molecule type" value="Genomic_DNA"/>
</dbReference>
<evidence type="ECO:0000313" key="2">
    <source>
        <dbReference type="EMBL" id="GBP18456.1"/>
    </source>
</evidence>
<proteinExistence type="predicted"/>
<organism evidence="2 3">
    <name type="scientific">Eumeta variegata</name>
    <name type="common">Bagworm moth</name>
    <name type="synonym">Eumeta japonica</name>
    <dbReference type="NCBI Taxonomy" id="151549"/>
    <lineage>
        <taxon>Eukaryota</taxon>
        <taxon>Metazoa</taxon>
        <taxon>Ecdysozoa</taxon>
        <taxon>Arthropoda</taxon>
        <taxon>Hexapoda</taxon>
        <taxon>Insecta</taxon>
        <taxon>Pterygota</taxon>
        <taxon>Neoptera</taxon>
        <taxon>Endopterygota</taxon>
        <taxon>Lepidoptera</taxon>
        <taxon>Glossata</taxon>
        <taxon>Ditrysia</taxon>
        <taxon>Tineoidea</taxon>
        <taxon>Psychidae</taxon>
        <taxon>Oiketicinae</taxon>
        <taxon>Eumeta</taxon>
    </lineage>
</organism>
<evidence type="ECO:0000313" key="3">
    <source>
        <dbReference type="Proteomes" id="UP000299102"/>
    </source>
</evidence>
<gene>
    <name evidence="2" type="ORF">EVAR_93861_1</name>
</gene>
<feature type="region of interest" description="Disordered" evidence="1">
    <location>
        <begin position="176"/>
        <end position="221"/>
    </location>
</feature>
<keyword evidence="3" id="KW-1185">Reference proteome</keyword>
<evidence type="ECO:0000256" key="1">
    <source>
        <dbReference type="SAM" id="MobiDB-lite"/>
    </source>
</evidence>
<dbReference type="Proteomes" id="UP000299102">
    <property type="component" value="Unassembled WGS sequence"/>
</dbReference>